<dbReference type="InterPro" id="IPR038050">
    <property type="entry name" value="Neuro_actylchol_rec"/>
</dbReference>
<dbReference type="SUPFAM" id="SSF90112">
    <property type="entry name" value="Neurotransmitter-gated ion-channel transmembrane pore"/>
    <property type="match status" value="1"/>
</dbReference>
<dbReference type="Gene3D" id="1.20.58.390">
    <property type="entry name" value="Neurotransmitter-gated ion-channel transmembrane domain"/>
    <property type="match status" value="1"/>
</dbReference>
<protein>
    <submittedName>
        <fullName evidence="3">Glycine receptor subunit alpha-4-like</fullName>
    </submittedName>
</protein>
<dbReference type="InterPro" id="IPR036719">
    <property type="entry name" value="Neuro-gated_channel_TM_sf"/>
</dbReference>
<keyword evidence="2" id="KW-0812">Transmembrane</keyword>
<accession>A0A1V9XZ07</accession>
<keyword evidence="4" id="KW-1185">Reference proteome</keyword>
<feature type="transmembrane region" description="Helical" evidence="2">
    <location>
        <begin position="14"/>
        <end position="35"/>
    </location>
</feature>
<keyword evidence="2" id="KW-1133">Transmembrane helix</keyword>
<feature type="region of interest" description="Disordered" evidence="1">
    <location>
        <begin position="99"/>
        <end position="118"/>
    </location>
</feature>
<proteinExistence type="predicted"/>
<keyword evidence="3" id="KW-0675">Receptor</keyword>
<evidence type="ECO:0000256" key="2">
    <source>
        <dbReference type="SAM" id="Phobius"/>
    </source>
</evidence>
<dbReference type="InParanoid" id="A0A1V9XZ07"/>
<dbReference type="Proteomes" id="UP000192247">
    <property type="component" value="Unassembled WGS sequence"/>
</dbReference>
<dbReference type="GO" id="GO:0016020">
    <property type="term" value="C:membrane"/>
    <property type="evidence" value="ECO:0007669"/>
    <property type="project" value="InterPro"/>
</dbReference>
<reference evidence="3 4" key="1">
    <citation type="journal article" date="2017" name="Gigascience">
        <title>Draft genome of the honey bee ectoparasitic mite, Tropilaelaps mercedesae, is shaped by the parasitic life history.</title>
        <authorList>
            <person name="Dong X."/>
            <person name="Armstrong S.D."/>
            <person name="Xia D."/>
            <person name="Makepeace B.L."/>
            <person name="Darby A.C."/>
            <person name="Kadowaki T."/>
        </authorList>
    </citation>
    <scope>NUCLEOTIDE SEQUENCE [LARGE SCALE GENOMIC DNA]</scope>
    <source>
        <strain evidence="3">Wuxi-XJTLU</strain>
    </source>
</reference>
<evidence type="ECO:0000256" key="1">
    <source>
        <dbReference type="SAM" id="MobiDB-lite"/>
    </source>
</evidence>
<dbReference type="EMBL" id="MNPL01001896">
    <property type="protein sequence ID" value="OQR78714.1"/>
    <property type="molecule type" value="Genomic_DNA"/>
</dbReference>
<dbReference type="GO" id="GO:0006811">
    <property type="term" value="P:monoatomic ion transport"/>
    <property type="evidence" value="ECO:0007669"/>
    <property type="project" value="InterPro"/>
</dbReference>
<evidence type="ECO:0000313" key="4">
    <source>
        <dbReference type="Proteomes" id="UP000192247"/>
    </source>
</evidence>
<comment type="caution">
    <text evidence="3">The sequence shown here is derived from an EMBL/GenBank/DDBJ whole genome shotgun (WGS) entry which is preliminary data.</text>
</comment>
<sequence length="155" mass="18243">MIYNHEQHRAIKRFLCLFLQYFLVIVGFSCFWMSVDAGGERITLTITTLLAVYAHITMVRVNILPTSYITGIHYREQNQRQGAIDEGEHKLSAMRKKNDITYGDSDPDADWVDEPSDPNFSRMYPAIKRKNNSFKHFQRREDQSRTEYYDYLSSS</sequence>
<evidence type="ECO:0000313" key="3">
    <source>
        <dbReference type="EMBL" id="OQR78714.1"/>
    </source>
</evidence>
<keyword evidence="2" id="KW-0472">Membrane</keyword>
<name>A0A1V9XZ07_9ACAR</name>
<gene>
    <name evidence="3" type="ORF">BIW11_06224</name>
</gene>
<feature type="transmembrane region" description="Helical" evidence="2">
    <location>
        <begin position="41"/>
        <end position="59"/>
    </location>
</feature>
<feature type="compositionally biased region" description="Acidic residues" evidence="1">
    <location>
        <begin position="105"/>
        <end position="116"/>
    </location>
</feature>
<organism evidence="3 4">
    <name type="scientific">Tropilaelaps mercedesae</name>
    <dbReference type="NCBI Taxonomy" id="418985"/>
    <lineage>
        <taxon>Eukaryota</taxon>
        <taxon>Metazoa</taxon>
        <taxon>Ecdysozoa</taxon>
        <taxon>Arthropoda</taxon>
        <taxon>Chelicerata</taxon>
        <taxon>Arachnida</taxon>
        <taxon>Acari</taxon>
        <taxon>Parasitiformes</taxon>
        <taxon>Mesostigmata</taxon>
        <taxon>Gamasina</taxon>
        <taxon>Dermanyssoidea</taxon>
        <taxon>Laelapidae</taxon>
        <taxon>Tropilaelaps</taxon>
    </lineage>
</organism>
<dbReference type="AlphaFoldDB" id="A0A1V9XZ07"/>